<reference evidence="3 4" key="1">
    <citation type="submission" date="2015-04" db="EMBL/GenBank/DDBJ databases">
        <title>Draft genome sequence of bacteremic isolate Catabacter hongkongensis type strain HKU16T.</title>
        <authorList>
            <person name="Lau S.K."/>
            <person name="Teng J.L."/>
            <person name="Huang Y."/>
            <person name="Curreem S.O."/>
            <person name="Tsui S.K."/>
            <person name="Woo P.C."/>
        </authorList>
    </citation>
    <scope>NUCLEOTIDE SEQUENCE [LARGE SCALE GENOMIC DNA]</scope>
    <source>
        <strain evidence="3 4">HKU16</strain>
    </source>
</reference>
<dbReference type="InterPro" id="IPR025241">
    <property type="entry name" value="DUF4190"/>
</dbReference>
<evidence type="ECO:0000313" key="4">
    <source>
        <dbReference type="Proteomes" id="UP000034076"/>
    </source>
</evidence>
<sequence length="133" mass="13735">MICGNCNQVYDENMEKCPCCGAPKQQPAGQQAPPQMAYAPAPIADNGAKGKATGALVCGIIGVVMGFLVPIVGIILGILGMTMGNMAKKNLPEGEKGIATAGFICGIIAVVIAVIMWILSAVIMATAFRYLAY</sequence>
<proteinExistence type="predicted"/>
<dbReference type="Proteomes" id="UP000034076">
    <property type="component" value="Unassembled WGS sequence"/>
</dbReference>
<organism evidence="3 4">
    <name type="scientific">Christensenella hongkongensis</name>
    <dbReference type="NCBI Taxonomy" id="270498"/>
    <lineage>
        <taxon>Bacteria</taxon>
        <taxon>Bacillati</taxon>
        <taxon>Bacillota</taxon>
        <taxon>Clostridia</taxon>
        <taxon>Christensenellales</taxon>
        <taxon>Christensenellaceae</taxon>
        <taxon>Christensenella</taxon>
    </lineage>
</organism>
<protein>
    <recommendedName>
        <fullName evidence="2">DUF4190 domain-containing protein</fullName>
    </recommendedName>
</protein>
<name>A0A0M2NGG5_9FIRM</name>
<gene>
    <name evidence="3" type="ORF">CHK_2099</name>
</gene>
<keyword evidence="4" id="KW-1185">Reference proteome</keyword>
<dbReference type="PATRIC" id="fig|270498.16.peg.1842"/>
<feature type="transmembrane region" description="Helical" evidence="1">
    <location>
        <begin position="98"/>
        <end position="131"/>
    </location>
</feature>
<keyword evidence="1" id="KW-1133">Transmembrane helix</keyword>
<keyword evidence="1" id="KW-0472">Membrane</keyword>
<dbReference type="STRING" id="270498.CHK_2099"/>
<comment type="caution">
    <text evidence="3">The sequence shown here is derived from an EMBL/GenBank/DDBJ whole genome shotgun (WGS) entry which is preliminary data.</text>
</comment>
<dbReference type="RefSeq" id="WP_052740515.1">
    <property type="nucleotide sequence ID" value="NZ_CAUERS010000013.1"/>
</dbReference>
<feature type="domain" description="DUF4190" evidence="2">
    <location>
        <begin position="52"/>
        <end position="115"/>
    </location>
</feature>
<accession>A0A0M2NGG5</accession>
<keyword evidence="1" id="KW-0812">Transmembrane</keyword>
<evidence type="ECO:0000256" key="1">
    <source>
        <dbReference type="SAM" id="Phobius"/>
    </source>
</evidence>
<evidence type="ECO:0000259" key="2">
    <source>
        <dbReference type="Pfam" id="PF13828"/>
    </source>
</evidence>
<evidence type="ECO:0000313" key="3">
    <source>
        <dbReference type="EMBL" id="KKI50036.1"/>
    </source>
</evidence>
<feature type="transmembrane region" description="Helical" evidence="1">
    <location>
        <begin position="55"/>
        <end position="78"/>
    </location>
</feature>
<dbReference type="EMBL" id="LAYJ01000112">
    <property type="protein sequence ID" value="KKI50036.1"/>
    <property type="molecule type" value="Genomic_DNA"/>
</dbReference>
<dbReference type="AlphaFoldDB" id="A0A0M2NGG5"/>
<dbReference type="Pfam" id="PF13828">
    <property type="entry name" value="DUF4190"/>
    <property type="match status" value="1"/>
</dbReference>